<evidence type="ECO:0000256" key="2">
    <source>
        <dbReference type="ARBA" id="ARBA00023235"/>
    </source>
</evidence>
<dbReference type="RefSeq" id="WP_025730475.1">
    <property type="nucleotide sequence ID" value="NZ_JAAIWK010000006.1"/>
</dbReference>
<evidence type="ECO:0000256" key="3">
    <source>
        <dbReference type="ARBA" id="ARBA00036324"/>
    </source>
</evidence>
<evidence type="ECO:0000313" key="7">
    <source>
        <dbReference type="Proteomes" id="UP000476934"/>
    </source>
</evidence>
<proteinExistence type="predicted"/>
<dbReference type="PANTHER" id="PTHR31690:SF4">
    <property type="entry name" value="FUCOSE MUTAROTASE"/>
    <property type="match status" value="1"/>
</dbReference>
<dbReference type="GO" id="GO:0042806">
    <property type="term" value="F:fucose binding"/>
    <property type="evidence" value="ECO:0007669"/>
    <property type="project" value="TreeGrafter"/>
</dbReference>
<reference evidence="5 7" key="2">
    <citation type="submission" date="2020-02" db="EMBL/GenBank/DDBJ databases">
        <authorList>
            <person name="Feng H."/>
        </authorList>
    </citation>
    <scope>NUCLEOTIDE SEQUENCE [LARGE SCALE GENOMIC DNA]</scope>
    <source>
        <strain evidence="5 7">Gsoil 114</strain>
    </source>
</reference>
<evidence type="ECO:0000256" key="1">
    <source>
        <dbReference type="ARBA" id="ARBA00000223"/>
    </source>
</evidence>
<dbReference type="Proteomes" id="UP000030588">
    <property type="component" value="Unassembled WGS sequence"/>
</dbReference>
<reference evidence="5 7" key="3">
    <citation type="submission" date="2020-03" db="EMBL/GenBank/DDBJ databases">
        <title>Bacillus aquiflavi sp. nov., isolated from yellow water of strong flavor Chinese baijiu in Yibin region of China.</title>
        <authorList>
            <person name="Xie J."/>
        </authorList>
    </citation>
    <scope>NUCLEOTIDE SEQUENCE [LARGE SCALE GENOMIC DNA]</scope>
    <source>
        <strain evidence="5 7">Gsoil 114</strain>
    </source>
</reference>
<dbReference type="InterPro" id="IPR023750">
    <property type="entry name" value="RbsD-like_sf"/>
</dbReference>
<dbReference type="Pfam" id="PF05025">
    <property type="entry name" value="RbsD_FucU"/>
    <property type="match status" value="1"/>
</dbReference>
<dbReference type="PANTHER" id="PTHR31690">
    <property type="entry name" value="FUCOSE MUTAROTASE"/>
    <property type="match status" value="1"/>
</dbReference>
<sequence length="142" mass="15872">MLKHIPAILSPEILKVLMEMGHGDELVLADGNFPSASHANILARADGLSIPVLLEAILKFFPLDTYSNEAVTLMKVSPGDDDRPKIWKTYEEILEQSGAENKRIKLEERFSFYEHSKNSYAVIATGEESLYANIILKKGVVR</sequence>
<evidence type="ECO:0000313" key="5">
    <source>
        <dbReference type="EMBL" id="NEY19536.1"/>
    </source>
</evidence>
<name>A0A0A6VCU2_9BACI</name>
<dbReference type="GO" id="GO:0036373">
    <property type="term" value="F:L-fucose mutarotase activity"/>
    <property type="evidence" value="ECO:0007669"/>
    <property type="project" value="UniProtKB-EC"/>
</dbReference>
<dbReference type="SUPFAM" id="SSF102546">
    <property type="entry name" value="RbsD-like"/>
    <property type="match status" value="1"/>
</dbReference>
<keyword evidence="7" id="KW-1185">Reference proteome</keyword>
<dbReference type="AlphaFoldDB" id="A0A0A6VCU2"/>
<keyword evidence="2 4" id="KW-0413">Isomerase</keyword>
<dbReference type="GO" id="GO:0062193">
    <property type="term" value="F:D-ribose pyranase activity"/>
    <property type="evidence" value="ECO:0007669"/>
    <property type="project" value="UniProtKB-EC"/>
</dbReference>
<comment type="caution">
    <text evidence="4">The sequence shown here is derived from an EMBL/GenBank/DDBJ whole genome shotgun (WGS) entry which is preliminary data.</text>
</comment>
<dbReference type="InterPro" id="IPR007721">
    <property type="entry name" value="RbsD_FucU"/>
</dbReference>
<dbReference type="EMBL" id="JRUN01000068">
    <property type="protein sequence ID" value="KHD84339.1"/>
    <property type="molecule type" value="Genomic_DNA"/>
</dbReference>
<reference evidence="4 6" key="1">
    <citation type="submission" date="2014-10" db="EMBL/GenBank/DDBJ databases">
        <title>Draft genome of phytase producing Bacillus ginsengihumi strain M2.11.</title>
        <authorList>
            <person name="Toymentseva A."/>
            <person name="Boulygina E.A."/>
            <person name="Kazakov S.V."/>
            <person name="Kayumov I."/>
            <person name="Suleimanova A.D."/>
            <person name="Mardanova A.M."/>
            <person name="Maria S.N."/>
            <person name="Sergey M.Y."/>
            <person name="Sharipova M.R."/>
        </authorList>
    </citation>
    <scope>NUCLEOTIDE SEQUENCE [LARGE SCALE GENOMIC DNA]</scope>
    <source>
        <strain evidence="4 6">M2.11</strain>
    </source>
</reference>
<evidence type="ECO:0000313" key="6">
    <source>
        <dbReference type="Proteomes" id="UP000030588"/>
    </source>
</evidence>
<gene>
    <name evidence="5" type="ORF">G4D61_06085</name>
    <name evidence="4" type="ORF">NG54_16190</name>
</gene>
<protein>
    <submittedName>
        <fullName evidence="4">Fucose isomerase</fullName>
    </submittedName>
</protein>
<evidence type="ECO:0000313" key="4">
    <source>
        <dbReference type="EMBL" id="KHD84339.1"/>
    </source>
</evidence>
<dbReference type="Gene3D" id="3.40.1650.10">
    <property type="entry name" value="RbsD-like domain"/>
    <property type="match status" value="1"/>
</dbReference>
<dbReference type="OrthoDB" id="9805009at2"/>
<dbReference type="STRING" id="363870.NG54_16190"/>
<dbReference type="InterPro" id="IPR050443">
    <property type="entry name" value="RbsD/FucU_mutarotase"/>
</dbReference>
<dbReference type="EMBL" id="JAAIWK010000006">
    <property type="protein sequence ID" value="NEY19536.1"/>
    <property type="molecule type" value="Genomic_DNA"/>
</dbReference>
<dbReference type="Proteomes" id="UP000476934">
    <property type="component" value="Unassembled WGS sequence"/>
</dbReference>
<comment type="catalytic activity">
    <reaction evidence="1">
        <text>beta-D-ribopyranose = beta-D-ribofuranose</text>
        <dbReference type="Rhea" id="RHEA:25432"/>
        <dbReference type="ChEBI" id="CHEBI:27476"/>
        <dbReference type="ChEBI" id="CHEBI:47002"/>
        <dbReference type="EC" id="5.4.99.62"/>
    </reaction>
</comment>
<comment type="catalytic activity">
    <reaction evidence="3">
        <text>alpha-L-fucose = beta-L-fucose</text>
        <dbReference type="Rhea" id="RHEA:25580"/>
        <dbReference type="ChEBI" id="CHEBI:42548"/>
        <dbReference type="ChEBI" id="CHEBI:42589"/>
        <dbReference type="EC" id="5.1.3.29"/>
    </reaction>
</comment>
<dbReference type="GO" id="GO:0006004">
    <property type="term" value="P:fucose metabolic process"/>
    <property type="evidence" value="ECO:0007669"/>
    <property type="project" value="TreeGrafter"/>
</dbReference>
<organism evidence="4 6">
    <name type="scientific">Heyndrickxia ginsengihumi</name>
    <dbReference type="NCBI Taxonomy" id="363870"/>
    <lineage>
        <taxon>Bacteria</taxon>
        <taxon>Bacillati</taxon>
        <taxon>Bacillota</taxon>
        <taxon>Bacilli</taxon>
        <taxon>Bacillales</taxon>
        <taxon>Bacillaceae</taxon>
        <taxon>Heyndrickxia</taxon>
    </lineage>
</organism>
<accession>A0A0A6VCU2</accession>